<dbReference type="Pfam" id="PF11518">
    <property type="entry name" value="DUF3221"/>
    <property type="match status" value="1"/>
</dbReference>
<gene>
    <name evidence="1" type="ORF">QGM71_14335</name>
</gene>
<dbReference type="RefSeq" id="WP_327608239.1">
    <property type="nucleotide sequence ID" value="NZ_JARZFX010000007.1"/>
</dbReference>
<evidence type="ECO:0000313" key="1">
    <source>
        <dbReference type="EMBL" id="MEC5424675.1"/>
    </source>
</evidence>
<dbReference type="EMBL" id="JARZFX010000007">
    <property type="protein sequence ID" value="MEC5424675.1"/>
    <property type="molecule type" value="Genomic_DNA"/>
</dbReference>
<name>A0ABU6KHJ6_9BACI</name>
<keyword evidence="2" id="KW-1185">Reference proteome</keyword>
<dbReference type="InterPro" id="IPR021598">
    <property type="entry name" value="DUF3221"/>
</dbReference>
<proteinExistence type="predicted"/>
<evidence type="ECO:0000313" key="2">
    <source>
        <dbReference type="Proteomes" id="UP001335737"/>
    </source>
</evidence>
<protein>
    <submittedName>
        <fullName evidence="1">DUF3221 domain-containing protein</fullName>
    </submittedName>
</protein>
<accession>A0ABU6KHJ6</accession>
<sequence>MVESPPYKRFLIACLLVLALSSTLNGLIPKGPPVDLTHGYMTIGGYVASKKFGSIWLVKEPVSIWERLAMNLALNSNYTIVSRHDEANKFSLFSGLKVNQRVRVYGDHLRESSPSQIKAYYIEKIDGDDAPK</sequence>
<dbReference type="Proteomes" id="UP001335737">
    <property type="component" value="Unassembled WGS sequence"/>
</dbReference>
<organism evidence="1 2">
    <name type="scientific">Virgibacillus tibetensis</name>
    <dbReference type="NCBI Taxonomy" id="3042313"/>
    <lineage>
        <taxon>Bacteria</taxon>
        <taxon>Bacillati</taxon>
        <taxon>Bacillota</taxon>
        <taxon>Bacilli</taxon>
        <taxon>Bacillales</taxon>
        <taxon>Bacillaceae</taxon>
        <taxon>Virgibacillus</taxon>
    </lineage>
</organism>
<reference evidence="1 2" key="1">
    <citation type="journal article" date="2024" name="Int. J. Syst. Evol. Microbiol.">
        <title>Virgibacillus tibetensis sp. nov., isolated from salt lake on the Tibetan Plateau of China.</title>
        <authorList>
            <person name="Phurbu D."/>
            <person name="Liu Z.-X."/>
            <person name="Wang R."/>
            <person name="Zheng Y.-Y."/>
            <person name="Liu H.-C."/>
            <person name="Zhou Y.-G."/>
            <person name="Yu Y.-J."/>
            <person name="Li A.-H."/>
        </authorList>
    </citation>
    <scope>NUCLEOTIDE SEQUENCE [LARGE SCALE GENOMIC DNA]</scope>
    <source>
        <strain evidence="1 2">C22-A2</strain>
    </source>
</reference>
<comment type="caution">
    <text evidence="1">The sequence shown here is derived from an EMBL/GenBank/DDBJ whole genome shotgun (WGS) entry which is preliminary data.</text>
</comment>